<dbReference type="EMBL" id="AP023367">
    <property type="protein sequence ID" value="BCJ92853.1"/>
    <property type="molecule type" value="Genomic_DNA"/>
</dbReference>
<protein>
    <submittedName>
        <fullName evidence="1">Uncharacterized protein</fullName>
    </submittedName>
</protein>
<dbReference type="InterPro" id="IPR002931">
    <property type="entry name" value="Transglutaminase-like"/>
</dbReference>
<dbReference type="SUPFAM" id="SSF54001">
    <property type="entry name" value="Cysteine proteinases"/>
    <property type="match status" value="1"/>
</dbReference>
<dbReference type="AlphaFoldDB" id="A0A6S6QNC2"/>
<evidence type="ECO:0000313" key="1">
    <source>
        <dbReference type="EMBL" id="BCJ92853.1"/>
    </source>
</evidence>
<reference evidence="1 2" key="1">
    <citation type="journal article" date="2016" name="Int. J. Syst. Evol. Microbiol.">
        <title>Descriptions of Anaerotaenia torta gen. nov., sp. nov. and Anaerocolumna cellulosilytica gen. nov., sp. nov. isolated from a methanogenic reactor of cattle waste.</title>
        <authorList>
            <person name="Uek A."/>
            <person name="Ohtaki Y."/>
            <person name="Kaku N."/>
            <person name="Ueki K."/>
        </authorList>
    </citation>
    <scope>NUCLEOTIDE SEQUENCE [LARGE SCALE GENOMIC DNA]</scope>
    <source>
        <strain evidence="1 2">SN021</strain>
    </source>
</reference>
<keyword evidence="2" id="KW-1185">Reference proteome</keyword>
<organism evidence="1 2">
    <name type="scientific">Anaerocolumna cellulosilytica</name>
    <dbReference type="NCBI Taxonomy" id="433286"/>
    <lineage>
        <taxon>Bacteria</taxon>
        <taxon>Bacillati</taxon>
        <taxon>Bacillota</taxon>
        <taxon>Clostridia</taxon>
        <taxon>Lachnospirales</taxon>
        <taxon>Lachnospiraceae</taxon>
        <taxon>Anaerocolumna</taxon>
    </lineage>
</organism>
<dbReference type="InterPro" id="IPR038765">
    <property type="entry name" value="Papain-like_cys_pep_sf"/>
</dbReference>
<proteinExistence type="predicted"/>
<dbReference type="Pfam" id="PF01841">
    <property type="entry name" value="Transglut_core"/>
    <property type="match status" value="1"/>
</dbReference>
<dbReference type="Proteomes" id="UP000515561">
    <property type="component" value="Chromosome"/>
</dbReference>
<evidence type="ECO:0000313" key="2">
    <source>
        <dbReference type="Proteomes" id="UP000515561"/>
    </source>
</evidence>
<accession>A0A6S6QNC2</accession>
<sequence>MFDVYTGVIKMMKDFREDGMDITIKYLINDDYKDLLETYKLKEIVGNTEGDFNKAINLLKWISSNVYHYGNYKNHITNTAMDLFEYSFGKGEAYGINCRSLSLALTECLLAIGIKARTVYIMPFSPYDFDNHVVCEAFISEINKWVMLDPTYNLYATFNNIPLNILELRSLLADQEKVNFNDEANYNGTPINKDEVLTYYAKDLFRFMICEMQGKNVQDMDGRRIINITPCGYDVKYNTLANIDYRLKKWGNNDDLKAFRKSSETDSLIYKGLDILY</sequence>
<dbReference type="Gene3D" id="3.10.620.30">
    <property type="match status" value="1"/>
</dbReference>
<dbReference type="KEGG" id="acel:acsn021_04220"/>
<dbReference type="RefSeq" id="WP_184096166.1">
    <property type="nucleotide sequence ID" value="NZ_AP023367.1"/>
</dbReference>
<name>A0A6S6QNC2_9FIRM</name>
<gene>
    <name evidence="1" type="ORF">acsn021_04220</name>
</gene>